<dbReference type="Proteomes" id="UP001162834">
    <property type="component" value="Chromosome"/>
</dbReference>
<dbReference type="EMBL" id="CP087164">
    <property type="protein sequence ID" value="UGS34258.1"/>
    <property type="molecule type" value="Genomic_DNA"/>
</dbReference>
<feature type="region of interest" description="Disordered" evidence="1">
    <location>
        <begin position="1"/>
        <end position="21"/>
    </location>
</feature>
<evidence type="ECO:0000313" key="3">
    <source>
        <dbReference type="Proteomes" id="UP001162834"/>
    </source>
</evidence>
<evidence type="ECO:0000313" key="2">
    <source>
        <dbReference type="EMBL" id="UGS34258.1"/>
    </source>
</evidence>
<dbReference type="KEGG" id="sbae:DSM104329_00634"/>
<accession>A0A9E7BZD1</accession>
<evidence type="ECO:0000256" key="1">
    <source>
        <dbReference type="SAM" id="MobiDB-lite"/>
    </source>
</evidence>
<reference evidence="2" key="1">
    <citation type="journal article" date="2022" name="Int. J. Syst. Evol. Microbiol.">
        <title>Pseudomonas aegrilactucae sp. nov. and Pseudomonas morbosilactucae sp. nov., pathogens causing bacterial rot of lettuce in Japan.</title>
        <authorList>
            <person name="Sawada H."/>
            <person name="Fujikawa T."/>
            <person name="Satou M."/>
        </authorList>
    </citation>
    <scope>NUCLEOTIDE SEQUENCE</scope>
    <source>
        <strain evidence="2">0166_1</strain>
    </source>
</reference>
<name>A0A9E7BZD1_9ACTN</name>
<organism evidence="2 3">
    <name type="scientific">Capillimicrobium parvum</name>
    <dbReference type="NCBI Taxonomy" id="2884022"/>
    <lineage>
        <taxon>Bacteria</taxon>
        <taxon>Bacillati</taxon>
        <taxon>Actinomycetota</taxon>
        <taxon>Thermoleophilia</taxon>
        <taxon>Solirubrobacterales</taxon>
        <taxon>Capillimicrobiaceae</taxon>
        <taxon>Capillimicrobium</taxon>
    </lineage>
</organism>
<proteinExistence type="predicted"/>
<sequence length="137" mass="15723">MRWHVRARKDKDGRVKKRADGSTIWQARWRPADDPSGRAREEQNFKTKREAERWIARRDSDVLRGAYAPARKGEQLFATVADELRGVWDAKELEPKTRAGYKAILSRWLVGEADPVHPDRPCRFRSARVAGVTTAAV</sequence>
<protein>
    <submittedName>
        <fullName evidence="2">Uncharacterized protein</fullName>
    </submittedName>
</protein>
<gene>
    <name evidence="2" type="ORF">DSM104329_00634</name>
</gene>
<dbReference type="AlphaFoldDB" id="A0A9E7BZD1"/>
<keyword evidence="3" id="KW-1185">Reference proteome</keyword>